<evidence type="ECO:0000259" key="1">
    <source>
        <dbReference type="Pfam" id="PF20068"/>
    </source>
</evidence>
<feature type="domain" description="Amphi-Trp" evidence="1">
    <location>
        <begin position="3"/>
        <end position="83"/>
    </location>
</feature>
<sequence>MLENKQRFRHQSLQDCQSIQEMLDAIAKGIAKGELSFSDEDGEIRMNPRGLLDLKVTASEEDSRHRLEIRIAWQADEPLQAKEPLKVG</sequence>
<organism evidence="2 3">
    <name type="scientific">Marinobacterium lutimaris</name>
    <dbReference type="NCBI Taxonomy" id="568106"/>
    <lineage>
        <taxon>Bacteria</taxon>
        <taxon>Pseudomonadati</taxon>
        <taxon>Pseudomonadota</taxon>
        <taxon>Gammaproteobacteria</taxon>
        <taxon>Oceanospirillales</taxon>
        <taxon>Oceanospirillaceae</taxon>
        <taxon>Marinobacterium</taxon>
    </lineage>
</organism>
<name>A0A1H5VBQ8_9GAMM</name>
<evidence type="ECO:0000313" key="2">
    <source>
        <dbReference type="EMBL" id="SEF84643.1"/>
    </source>
</evidence>
<reference evidence="2 3" key="1">
    <citation type="submission" date="2016-10" db="EMBL/GenBank/DDBJ databases">
        <authorList>
            <person name="de Groot N.N."/>
        </authorList>
    </citation>
    <scope>NUCLEOTIDE SEQUENCE [LARGE SCALE GENOMIC DNA]</scope>
    <source>
        <strain evidence="2 3">DSM 22012</strain>
    </source>
</reference>
<dbReference type="AlphaFoldDB" id="A0A1H5VBQ8"/>
<gene>
    <name evidence="2" type="ORF">SAMN05444390_101683</name>
</gene>
<accession>A0A1H5VBQ8</accession>
<proteinExistence type="predicted"/>
<evidence type="ECO:0000313" key="3">
    <source>
        <dbReference type="Proteomes" id="UP000236745"/>
    </source>
</evidence>
<dbReference type="EMBL" id="FNVQ01000001">
    <property type="protein sequence ID" value="SEF84643.1"/>
    <property type="molecule type" value="Genomic_DNA"/>
</dbReference>
<dbReference type="OrthoDB" id="5422838at2"/>
<dbReference type="InterPro" id="IPR027598">
    <property type="entry name" value="Amphi-Trp_dom"/>
</dbReference>
<dbReference type="NCBIfam" id="TIGR04354">
    <property type="entry name" value="amphi-Trp"/>
    <property type="match status" value="1"/>
</dbReference>
<dbReference type="Pfam" id="PF20068">
    <property type="entry name" value="Amphi-Trp"/>
    <property type="match status" value="1"/>
</dbReference>
<keyword evidence="3" id="KW-1185">Reference proteome</keyword>
<dbReference type="Proteomes" id="UP000236745">
    <property type="component" value="Unassembled WGS sequence"/>
</dbReference>
<dbReference type="RefSeq" id="WP_104001650.1">
    <property type="nucleotide sequence ID" value="NZ_FNVQ01000001.1"/>
</dbReference>
<protein>
    <submittedName>
        <fullName evidence="2">Amphi-Trp domain-containing protein</fullName>
    </submittedName>
</protein>